<feature type="compositionally biased region" description="Pro residues" evidence="1">
    <location>
        <begin position="70"/>
        <end position="79"/>
    </location>
</feature>
<reference evidence="2" key="1">
    <citation type="submission" date="2021-01" db="EMBL/GenBank/DDBJ databases">
        <title>Genome sequence of Phenylobacterium sp. 20VBR1 isolated from a valley glaceir, Ny-Alesund, Svalbard.</title>
        <authorList>
            <person name="Thomas F.A."/>
            <person name="Krishnan K.P."/>
            <person name="Sinha R.K."/>
        </authorList>
    </citation>
    <scope>NUCLEOTIDE SEQUENCE</scope>
    <source>
        <strain evidence="2">20VBR1</strain>
    </source>
</reference>
<name>A0A974P2T1_9CAUL</name>
<feature type="region of interest" description="Disordered" evidence="1">
    <location>
        <begin position="116"/>
        <end position="148"/>
    </location>
</feature>
<evidence type="ECO:0000313" key="2">
    <source>
        <dbReference type="EMBL" id="QQZ50166.1"/>
    </source>
</evidence>
<evidence type="ECO:0000256" key="1">
    <source>
        <dbReference type="SAM" id="MobiDB-lite"/>
    </source>
</evidence>
<feature type="region of interest" description="Disordered" evidence="1">
    <location>
        <begin position="59"/>
        <end position="85"/>
    </location>
</feature>
<organism evidence="2">
    <name type="scientific">Phenylobacterium glaciei</name>
    <dbReference type="NCBI Taxonomy" id="2803784"/>
    <lineage>
        <taxon>Bacteria</taxon>
        <taxon>Pseudomonadati</taxon>
        <taxon>Pseudomonadota</taxon>
        <taxon>Alphaproteobacteria</taxon>
        <taxon>Caulobacterales</taxon>
        <taxon>Caulobacteraceae</taxon>
        <taxon>Phenylobacterium</taxon>
    </lineage>
</organism>
<accession>A0A974P2T1</accession>
<gene>
    <name evidence="2" type="ORF">JKL49_27155</name>
</gene>
<feature type="compositionally biased region" description="Basic residues" evidence="1">
    <location>
        <begin position="121"/>
        <end position="142"/>
    </location>
</feature>
<protein>
    <submittedName>
        <fullName evidence="2">Uncharacterized protein</fullName>
    </submittedName>
</protein>
<proteinExistence type="predicted"/>
<dbReference type="EMBL" id="CP068570">
    <property type="protein sequence ID" value="QQZ50166.1"/>
    <property type="molecule type" value="Genomic_DNA"/>
</dbReference>
<dbReference type="AlphaFoldDB" id="A0A974P2T1"/>
<sequence length="148" mass="16254">MLIFVSAFALSVVAVVVYQVGWVIPGQACESKGDWWDWRGRTCAHPVLISDITGRVINNDDQRKAARKTPPTPRRPPSNNPLIPAKAGTQIHQWLSGFLAQVVTYDLDPAVAGTSGEVNALRRRPRARRRGPGHWRGARRRTAGPTAG</sequence>